<evidence type="ECO:0000313" key="2">
    <source>
        <dbReference type="EMBL" id="TSC93281.1"/>
    </source>
</evidence>
<dbReference type="EMBL" id="VMGI01000031">
    <property type="protein sequence ID" value="TSC93281.1"/>
    <property type="molecule type" value="Genomic_DNA"/>
</dbReference>
<protein>
    <submittedName>
        <fullName evidence="2">Uncharacterized protein</fullName>
    </submittedName>
</protein>
<gene>
    <name evidence="2" type="ORF">CEN91_267</name>
</gene>
<feature type="compositionally biased region" description="Low complexity" evidence="1">
    <location>
        <begin position="100"/>
        <end position="139"/>
    </location>
</feature>
<proteinExistence type="predicted"/>
<accession>A0A554LK87</accession>
<evidence type="ECO:0000256" key="1">
    <source>
        <dbReference type="SAM" id="MobiDB-lite"/>
    </source>
</evidence>
<dbReference type="Proteomes" id="UP000315589">
    <property type="component" value="Unassembled WGS sequence"/>
</dbReference>
<comment type="caution">
    <text evidence="2">The sequence shown here is derived from an EMBL/GenBank/DDBJ whole genome shotgun (WGS) entry which is preliminary data.</text>
</comment>
<dbReference type="AlphaFoldDB" id="A0A554LK87"/>
<organism evidence="2 3">
    <name type="scientific">Candidatus Berkelbacteria bacterium Licking1014_85</name>
    <dbReference type="NCBI Taxonomy" id="2017148"/>
    <lineage>
        <taxon>Bacteria</taxon>
        <taxon>Candidatus Berkelbacteria</taxon>
    </lineage>
</organism>
<reference evidence="2 3" key="1">
    <citation type="submission" date="2017-07" db="EMBL/GenBank/DDBJ databases">
        <title>Mechanisms for carbon and nitrogen cycling indicate functional differentiation within the Candidate Phyla Radiation.</title>
        <authorList>
            <person name="Danczak R.E."/>
            <person name="Johnston M.D."/>
            <person name="Kenah C."/>
            <person name="Slattery M."/>
            <person name="Wrighton K.C."/>
            <person name="Wilkins M.J."/>
        </authorList>
    </citation>
    <scope>NUCLEOTIDE SEQUENCE [LARGE SCALE GENOMIC DNA]</scope>
    <source>
        <strain evidence="2">Licking1014_85</strain>
    </source>
</reference>
<evidence type="ECO:0000313" key="3">
    <source>
        <dbReference type="Proteomes" id="UP000315589"/>
    </source>
</evidence>
<name>A0A554LK87_9BACT</name>
<feature type="compositionally biased region" description="Low complexity" evidence="1">
    <location>
        <begin position="73"/>
        <end position="90"/>
    </location>
</feature>
<feature type="region of interest" description="Disordered" evidence="1">
    <location>
        <begin position="70"/>
        <end position="139"/>
    </location>
</feature>
<sequence length="370" mass="39016">MRLFKYELIGIKLTLAIISLVIVFGSSVTAMAFELKDGSVSRFIANIGSKSENKIISPNQIQTTALVLEDQAESQPETTSSTSAPTTATAKTKKGSINRQSSSSSNSSSSSSNDTGSSGNSNSDSSSNSSGSSGTSATTAQATTTTTTAASSVFGNFNSTSIESIVNALSLVFDDATGDYTEPGGGGPPEGVYDYAPIDQDNWYMGVRDGRLYIKLSLGGALPTSQQTENGNNILSDVYNIRIDSDDNRTDSCQGAETHLQINVAYHDDGQIWYNPWFSANCLSGEGEHDATYEKTGNGMAHTYNSGIGKSSIVWSYALSDLAGTVTAGNTLHIDFSSEAEGSVYHHYSYDQNSAPGGGIDWISWAVAEI</sequence>